<gene>
    <name evidence="2" type="ORF">D9758_008548</name>
</gene>
<sequence length="120" mass="13397">MLWKSILGREDHFAEEWLAEGLYLVADAPSGPDNIEVIDLTELSDGSSEGRSDHERSEDSDEESPSDTEHSDDDDVVVDADTRVEVRKAVATLPEAKLREIMLHLIERVPAVEYAMTRSS</sequence>
<feature type="compositionally biased region" description="Basic and acidic residues" evidence="1">
    <location>
        <begin position="48"/>
        <end position="57"/>
    </location>
</feature>
<evidence type="ECO:0000313" key="3">
    <source>
        <dbReference type="Proteomes" id="UP000559256"/>
    </source>
</evidence>
<keyword evidence="3" id="KW-1185">Reference proteome</keyword>
<evidence type="ECO:0000313" key="2">
    <source>
        <dbReference type="EMBL" id="KAF5358815.1"/>
    </source>
</evidence>
<protein>
    <submittedName>
        <fullName evidence="2">Uncharacterized protein</fullName>
    </submittedName>
</protein>
<proteinExistence type="predicted"/>
<dbReference type="AlphaFoldDB" id="A0A8H5G5U0"/>
<dbReference type="Proteomes" id="UP000559256">
    <property type="component" value="Unassembled WGS sequence"/>
</dbReference>
<feature type="region of interest" description="Disordered" evidence="1">
    <location>
        <begin position="40"/>
        <end position="78"/>
    </location>
</feature>
<reference evidence="2 3" key="1">
    <citation type="journal article" date="2020" name="ISME J.">
        <title>Uncovering the hidden diversity of litter-decomposition mechanisms in mushroom-forming fungi.</title>
        <authorList>
            <person name="Floudas D."/>
            <person name="Bentzer J."/>
            <person name="Ahren D."/>
            <person name="Johansson T."/>
            <person name="Persson P."/>
            <person name="Tunlid A."/>
        </authorList>
    </citation>
    <scope>NUCLEOTIDE SEQUENCE [LARGE SCALE GENOMIC DNA]</scope>
    <source>
        <strain evidence="2 3">CBS 291.85</strain>
    </source>
</reference>
<dbReference type="EMBL" id="JAACJM010000048">
    <property type="protein sequence ID" value="KAF5358815.1"/>
    <property type="molecule type" value="Genomic_DNA"/>
</dbReference>
<evidence type="ECO:0000256" key="1">
    <source>
        <dbReference type="SAM" id="MobiDB-lite"/>
    </source>
</evidence>
<accession>A0A8H5G5U0</accession>
<comment type="caution">
    <text evidence="2">The sequence shown here is derived from an EMBL/GenBank/DDBJ whole genome shotgun (WGS) entry which is preliminary data.</text>
</comment>
<feature type="compositionally biased region" description="Acidic residues" evidence="1">
    <location>
        <begin position="58"/>
        <end position="78"/>
    </location>
</feature>
<organism evidence="2 3">
    <name type="scientific">Tetrapyrgos nigripes</name>
    <dbReference type="NCBI Taxonomy" id="182062"/>
    <lineage>
        <taxon>Eukaryota</taxon>
        <taxon>Fungi</taxon>
        <taxon>Dikarya</taxon>
        <taxon>Basidiomycota</taxon>
        <taxon>Agaricomycotina</taxon>
        <taxon>Agaricomycetes</taxon>
        <taxon>Agaricomycetidae</taxon>
        <taxon>Agaricales</taxon>
        <taxon>Marasmiineae</taxon>
        <taxon>Marasmiaceae</taxon>
        <taxon>Tetrapyrgos</taxon>
    </lineage>
</organism>
<name>A0A8H5G5U0_9AGAR</name>